<dbReference type="InterPro" id="IPR020843">
    <property type="entry name" value="ER"/>
</dbReference>
<comment type="cofactor">
    <cofactor evidence="1">
        <name>Zn(2+)</name>
        <dbReference type="ChEBI" id="CHEBI:29105"/>
    </cofactor>
</comment>
<dbReference type="GO" id="GO:0046872">
    <property type="term" value="F:metal ion binding"/>
    <property type="evidence" value="ECO:0007669"/>
    <property type="project" value="UniProtKB-KW"/>
</dbReference>
<dbReference type="GO" id="GO:0034079">
    <property type="term" value="P:butanediol biosynthetic process"/>
    <property type="evidence" value="ECO:0007669"/>
    <property type="project" value="TreeGrafter"/>
</dbReference>
<dbReference type="SUPFAM" id="SSF51735">
    <property type="entry name" value="NAD(P)-binding Rossmann-fold domains"/>
    <property type="match status" value="1"/>
</dbReference>
<dbReference type="InterPro" id="IPR036291">
    <property type="entry name" value="NAD(P)-bd_dom_sf"/>
</dbReference>
<dbReference type="Pfam" id="PF00107">
    <property type="entry name" value="ADH_zinc_N"/>
    <property type="match status" value="1"/>
</dbReference>
<comment type="caution">
    <text evidence="7">The sequence shown here is derived from an EMBL/GenBank/DDBJ whole genome shotgun (WGS) entry which is preliminary data.</text>
</comment>
<evidence type="ECO:0000256" key="1">
    <source>
        <dbReference type="ARBA" id="ARBA00001947"/>
    </source>
</evidence>
<evidence type="ECO:0000259" key="6">
    <source>
        <dbReference type="SMART" id="SM00829"/>
    </source>
</evidence>
<dbReference type="CDD" id="cd08233">
    <property type="entry name" value="butanediol_DH_like"/>
    <property type="match status" value="1"/>
</dbReference>
<comment type="similarity">
    <text evidence="2">Belongs to the zinc-containing alcohol dehydrogenase family.</text>
</comment>
<dbReference type="SUPFAM" id="SSF50129">
    <property type="entry name" value="GroES-like"/>
    <property type="match status" value="1"/>
</dbReference>
<dbReference type="EMBL" id="JAOUSF010000004">
    <property type="protein sequence ID" value="MCU9614589.1"/>
    <property type="molecule type" value="Genomic_DNA"/>
</dbReference>
<name>A0AAE3LRF4_9BACI</name>
<feature type="domain" description="Enoyl reductase (ER)" evidence="6">
    <location>
        <begin position="8"/>
        <end position="344"/>
    </location>
</feature>
<evidence type="ECO:0000256" key="4">
    <source>
        <dbReference type="ARBA" id="ARBA00022833"/>
    </source>
</evidence>
<dbReference type="GO" id="GO:0000721">
    <property type="term" value="F:(R,R)-butanediol dehydrogenase activity"/>
    <property type="evidence" value="ECO:0007669"/>
    <property type="project" value="TreeGrafter"/>
</dbReference>
<evidence type="ECO:0000256" key="5">
    <source>
        <dbReference type="ARBA" id="ARBA00023002"/>
    </source>
</evidence>
<evidence type="ECO:0000256" key="2">
    <source>
        <dbReference type="ARBA" id="ARBA00008072"/>
    </source>
</evidence>
<keyword evidence="4" id="KW-0862">Zinc</keyword>
<dbReference type="Gene3D" id="3.40.50.720">
    <property type="entry name" value="NAD(P)-binding Rossmann-like Domain"/>
    <property type="match status" value="1"/>
</dbReference>
<keyword evidence="3" id="KW-0479">Metal-binding</keyword>
<evidence type="ECO:0000256" key="3">
    <source>
        <dbReference type="ARBA" id="ARBA00022723"/>
    </source>
</evidence>
<dbReference type="InterPro" id="IPR011032">
    <property type="entry name" value="GroES-like_sf"/>
</dbReference>
<organism evidence="7 8">
    <name type="scientific">Perspicuibacillus lycopersici</name>
    <dbReference type="NCBI Taxonomy" id="1325689"/>
    <lineage>
        <taxon>Bacteria</taxon>
        <taxon>Bacillati</taxon>
        <taxon>Bacillota</taxon>
        <taxon>Bacilli</taxon>
        <taxon>Bacillales</taxon>
        <taxon>Bacillaceae</taxon>
        <taxon>Perspicuibacillus</taxon>
    </lineage>
</organism>
<dbReference type="PANTHER" id="PTHR43161:SF23">
    <property type="entry name" value="(R,R)-BUTANEDIOL DEHYDROGENASE-RELATED"/>
    <property type="match status" value="1"/>
</dbReference>
<keyword evidence="5" id="KW-0560">Oxidoreductase</keyword>
<dbReference type="RefSeq" id="WP_263073888.1">
    <property type="nucleotide sequence ID" value="NZ_JAOUSF010000004.1"/>
</dbReference>
<dbReference type="SMART" id="SM00829">
    <property type="entry name" value="PKS_ER"/>
    <property type="match status" value="1"/>
</dbReference>
<proteinExistence type="inferred from homology"/>
<sequence length="346" mass="36584">MRALVWYGTKDVRVETINEPVVTNGKVKVKVKAAGICGSDLHAYAHGIGIQVGTPHPLSGKMAPLTMGHEFAGEVVEVSEGVTSVKVGDRVAIEPMYQCGACDNCKKGNYHLCEGFGFIGLNGDGGFADYVVVDPYMVHKLPDNVSFEEGALVEPTAVAVYAVKESKQKIGDTVAVFGVGPIGLLTVIAAKAAGAARIIAIDISPERLALAKEVGATHIINSLEENCVSIILSEYGGVDVAYEVAGVQATLTSAASVVKKGGEIRVISLFSAPAEIDLFSLIVREISITTSCAYHHVFPEVISMIENGVLDVQKVITAKTTLENIVEDGFEKLVSDKSQAKILIEI</sequence>
<dbReference type="InterPro" id="IPR013154">
    <property type="entry name" value="ADH-like_N"/>
</dbReference>
<accession>A0AAE3LRF4</accession>
<protein>
    <submittedName>
        <fullName evidence="7">2,3-butanediol dehydrogenase</fullName>
    </submittedName>
</protein>
<dbReference type="Pfam" id="PF08240">
    <property type="entry name" value="ADH_N"/>
    <property type="match status" value="1"/>
</dbReference>
<dbReference type="GO" id="GO:0005737">
    <property type="term" value="C:cytoplasm"/>
    <property type="evidence" value="ECO:0007669"/>
    <property type="project" value="TreeGrafter"/>
</dbReference>
<gene>
    <name evidence="7" type="ORF">OEV98_13680</name>
</gene>
<dbReference type="AlphaFoldDB" id="A0AAE3LRF4"/>
<evidence type="ECO:0000313" key="8">
    <source>
        <dbReference type="Proteomes" id="UP001209318"/>
    </source>
</evidence>
<dbReference type="Proteomes" id="UP001209318">
    <property type="component" value="Unassembled WGS sequence"/>
</dbReference>
<keyword evidence="8" id="KW-1185">Reference proteome</keyword>
<evidence type="ECO:0000313" key="7">
    <source>
        <dbReference type="EMBL" id="MCU9614589.1"/>
    </source>
</evidence>
<dbReference type="PANTHER" id="PTHR43161">
    <property type="entry name" value="SORBITOL DEHYDROGENASE"/>
    <property type="match status" value="1"/>
</dbReference>
<dbReference type="Gene3D" id="3.90.180.10">
    <property type="entry name" value="Medium-chain alcohol dehydrogenases, catalytic domain"/>
    <property type="match status" value="1"/>
</dbReference>
<reference evidence="7" key="1">
    <citation type="submission" date="2022-10" db="EMBL/GenBank/DDBJ databases">
        <title>Description of Fervidibacillus gen. nov. in the family Fervidibacillaceae fam. nov. with two species, Fervidibacillus albus sp. nov., and Fervidibacillus halotolerans sp. nov., isolated from tidal flat sediments.</title>
        <authorList>
            <person name="Kwon K.K."/>
            <person name="Yang S.-H."/>
        </authorList>
    </citation>
    <scope>NUCLEOTIDE SEQUENCE</scope>
    <source>
        <strain evidence="7">JCM 19140</strain>
    </source>
</reference>
<dbReference type="InterPro" id="IPR013149">
    <property type="entry name" value="ADH-like_C"/>
</dbReference>